<evidence type="ECO:0000313" key="14">
    <source>
        <dbReference type="EMBL" id="BBO74085.1"/>
    </source>
</evidence>
<reference evidence="14 15" key="1">
    <citation type="submission" date="2019-11" db="EMBL/GenBank/DDBJ databases">
        <title>Comparative genomics of hydrocarbon-degrading Desulfosarcina strains.</title>
        <authorList>
            <person name="Watanabe M."/>
            <person name="Kojima H."/>
            <person name="Fukui M."/>
        </authorList>
    </citation>
    <scope>NUCLEOTIDE SEQUENCE [LARGE SCALE GENOMIC DNA]</scope>
    <source>
        <strain evidence="14 15">PP31</strain>
    </source>
</reference>
<name>A0A5K7Z071_9BACT</name>
<evidence type="ECO:0000256" key="10">
    <source>
        <dbReference type="ARBA" id="ARBA00022840"/>
    </source>
</evidence>
<dbReference type="PANTHER" id="PTHR42724">
    <property type="entry name" value="TETRAACYLDISACCHARIDE 4'-KINASE"/>
    <property type="match status" value="1"/>
</dbReference>
<keyword evidence="10 13" id="KW-0067">ATP-binding</keyword>
<accession>A0A5K7Z071</accession>
<evidence type="ECO:0000256" key="7">
    <source>
        <dbReference type="ARBA" id="ARBA00022679"/>
    </source>
</evidence>
<evidence type="ECO:0000256" key="9">
    <source>
        <dbReference type="ARBA" id="ARBA00022777"/>
    </source>
</evidence>
<dbReference type="HAMAP" id="MF_00409">
    <property type="entry name" value="LpxK"/>
    <property type="match status" value="1"/>
</dbReference>
<dbReference type="GO" id="GO:0009029">
    <property type="term" value="F:lipid-A 4'-kinase activity"/>
    <property type="evidence" value="ECO:0007669"/>
    <property type="project" value="UniProtKB-UniRule"/>
</dbReference>
<evidence type="ECO:0000256" key="12">
    <source>
        <dbReference type="ARBA" id="ARBA00029757"/>
    </source>
</evidence>
<protein>
    <recommendedName>
        <fullName evidence="4 13">Tetraacyldisaccharide 4'-kinase</fullName>
        <ecNumber evidence="3 13">2.7.1.130</ecNumber>
    </recommendedName>
    <alternativeName>
        <fullName evidence="12 13">Lipid A 4'-kinase</fullName>
    </alternativeName>
</protein>
<keyword evidence="11 13" id="KW-0443">Lipid metabolism</keyword>
<dbReference type="PANTHER" id="PTHR42724:SF1">
    <property type="entry name" value="TETRAACYLDISACCHARIDE 4'-KINASE, MITOCHONDRIAL-RELATED"/>
    <property type="match status" value="1"/>
</dbReference>
<keyword evidence="15" id="KW-1185">Reference proteome</keyword>
<dbReference type="InterPro" id="IPR003758">
    <property type="entry name" value="LpxK"/>
</dbReference>
<keyword evidence="9 13" id="KW-0418">Kinase</keyword>
<dbReference type="Pfam" id="PF02606">
    <property type="entry name" value="LpxK"/>
    <property type="match status" value="1"/>
</dbReference>
<dbReference type="GO" id="GO:0005886">
    <property type="term" value="C:plasma membrane"/>
    <property type="evidence" value="ECO:0007669"/>
    <property type="project" value="TreeGrafter"/>
</dbReference>
<feature type="binding site" evidence="13">
    <location>
        <begin position="73"/>
        <end position="80"/>
    </location>
    <ligand>
        <name>ATP</name>
        <dbReference type="ChEBI" id="CHEBI:30616"/>
    </ligand>
</feature>
<evidence type="ECO:0000313" key="15">
    <source>
        <dbReference type="Proteomes" id="UP000427769"/>
    </source>
</evidence>
<dbReference type="GO" id="GO:0009245">
    <property type="term" value="P:lipid A biosynthetic process"/>
    <property type="evidence" value="ECO:0007669"/>
    <property type="project" value="UniProtKB-UniRule"/>
</dbReference>
<evidence type="ECO:0000256" key="2">
    <source>
        <dbReference type="ARBA" id="ARBA00004870"/>
    </source>
</evidence>
<evidence type="ECO:0000256" key="1">
    <source>
        <dbReference type="ARBA" id="ARBA00002274"/>
    </source>
</evidence>
<dbReference type="GO" id="GO:0005524">
    <property type="term" value="F:ATP binding"/>
    <property type="evidence" value="ECO:0007669"/>
    <property type="project" value="UniProtKB-UniRule"/>
</dbReference>
<dbReference type="KEGG" id="dwd:DSCW_15020"/>
<evidence type="ECO:0000256" key="13">
    <source>
        <dbReference type="HAMAP-Rule" id="MF_00409"/>
    </source>
</evidence>
<evidence type="ECO:0000256" key="6">
    <source>
        <dbReference type="ARBA" id="ARBA00022556"/>
    </source>
</evidence>
<evidence type="ECO:0000256" key="3">
    <source>
        <dbReference type="ARBA" id="ARBA00012071"/>
    </source>
</evidence>
<comment type="catalytic activity">
    <reaction evidence="13">
        <text>a lipid A disaccharide + ATP = a lipid IVA + ADP + H(+)</text>
        <dbReference type="Rhea" id="RHEA:67840"/>
        <dbReference type="ChEBI" id="CHEBI:15378"/>
        <dbReference type="ChEBI" id="CHEBI:30616"/>
        <dbReference type="ChEBI" id="CHEBI:176343"/>
        <dbReference type="ChEBI" id="CHEBI:176425"/>
        <dbReference type="ChEBI" id="CHEBI:456216"/>
        <dbReference type="EC" id="2.7.1.130"/>
    </reaction>
</comment>
<comment type="pathway">
    <text evidence="2 13">Glycolipid biosynthesis; lipid IV(A) biosynthesis; lipid IV(A) from (3R)-3-hydroxytetradecanoyl-[acyl-carrier-protein] and UDP-N-acetyl-alpha-D-glucosamine: step 6/6.</text>
</comment>
<sequence length="378" mass="41852">MAGLKTIFELLQGRIASAIRKTESTPVFSFETVLLILSFVYGGMMRLRARMYAAGVLPSRSLPCPVISIGNVTAGGTGKTPMTILVAQLIRDMGYRVVVISRGYRGRLETTGGIVSDGETIFLEPEDAGDEPTLMARVLKGIPVLVGRRRYETGRLAINRFNPDVIVLDDAFQHMGLQRDLNLVLLDSRSAFGNGYLLPRGPLREPESALERAHAVVYTRCGQPSCTPLRPRTFPGPRPIFCTKHAPVIRTVVSKAGPTLTESTDLSLLAFRRVVAFGGVADNRTFFDSLEEVGCVVLKKYFFPDHHRYRIEELAAIAESAEKLGAEMVVTTFKDFVKVATFRGWTRQLVAVDVDIEFCTDRRRFKSFIADALGLNIF</sequence>
<evidence type="ECO:0000256" key="4">
    <source>
        <dbReference type="ARBA" id="ARBA00016436"/>
    </source>
</evidence>
<dbReference type="UniPathway" id="UPA00359">
    <property type="reaction ID" value="UER00482"/>
</dbReference>
<gene>
    <name evidence="13 14" type="primary">lpxK</name>
    <name evidence="14" type="ORF">DSCW_15020</name>
</gene>
<dbReference type="EC" id="2.7.1.130" evidence="3 13"/>
<dbReference type="AlphaFoldDB" id="A0A5K7Z071"/>
<proteinExistence type="inferred from homology"/>
<keyword evidence="6 13" id="KW-0441">Lipid A biosynthesis</keyword>
<dbReference type="NCBIfam" id="TIGR00682">
    <property type="entry name" value="lpxK"/>
    <property type="match status" value="1"/>
</dbReference>
<comment type="function">
    <text evidence="1 13">Transfers the gamma-phosphate of ATP to the 4'-position of a tetraacyldisaccharide 1-phosphate intermediate (termed DS-1-P) to form tetraacyldisaccharide 1,4'-bis-phosphate (lipid IVA).</text>
</comment>
<dbReference type="SUPFAM" id="SSF52540">
    <property type="entry name" value="P-loop containing nucleoside triphosphate hydrolases"/>
    <property type="match status" value="1"/>
</dbReference>
<dbReference type="RefSeq" id="WP_155303140.1">
    <property type="nucleotide sequence ID" value="NZ_AP021875.1"/>
</dbReference>
<evidence type="ECO:0000256" key="8">
    <source>
        <dbReference type="ARBA" id="ARBA00022741"/>
    </source>
</evidence>
<keyword evidence="5 13" id="KW-0444">Lipid biosynthesis</keyword>
<comment type="similarity">
    <text evidence="13">Belongs to the LpxK family.</text>
</comment>
<keyword evidence="7 13" id="KW-0808">Transferase</keyword>
<keyword evidence="8 13" id="KW-0547">Nucleotide-binding</keyword>
<dbReference type="InterPro" id="IPR027417">
    <property type="entry name" value="P-loop_NTPase"/>
</dbReference>
<evidence type="ECO:0000256" key="11">
    <source>
        <dbReference type="ARBA" id="ARBA00023098"/>
    </source>
</evidence>
<dbReference type="Proteomes" id="UP000427769">
    <property type="component" value="Chromosome"/>
</dbReference>
<dbReference type="OrthoDB" id="9766423at2"/>
<dbReference type="GO" id="GO:0009244">
    <property type="term" value="P:lipopolysaccharide core region biosynthetic process"/>
    <property type="evidence" value="ECO:0007669"/>
    <property type="project" value="TreeGrafter"/>
</dbReference>
<organism evidence="14 15">
    <name type="scientific">Desulfosarcina widdelii</name>
    <dbReference type="NCBI Taxonomy" id="947919"/>
    <lineage>
        <taxon>Bacteria</taxon>
        <taxon>Pseudomonadati</taxon>
        <taxon>Thermodesulfobacteriota</taxon>
        <taxon>Desulfobacteria</taxon>
        <taxon>Desulfobacterales</taxon>
        <taxon>Desulfosarcinaceae</taxon>
        <taxon>Desulfosarcina</taxon>
    </lineage>
</organism>
<evidence type="ECO:0000256" key="5">
    <source>
        <dbReference type="ARBA" id="ARBA00022516"/>
    </source>
</evidence>
<dbReference type="EMBL" id="AP021875">
    <property type="protein sequence ID" value="BBO74085.1"/>
    <property type="molecule type" value="Genomic_DNA"/>
</dbReference>